<evidence type="ECO:0000256" key="1">
    <source>
        <dbReference type="ARBA" id="ARBA00008005"/>
    </source>
</evidence>
<feature type="domain" description="Tail sheath protein C-terminal" evidence="2">
    <location>
        <begin position="379"/>
        <end position="478"/>
    </location>
</feature>
<reference evidence="3 4" key="1">
    <citation type="submission" date="2019-06" db="EMBL/GenBank/DDBJ databases">
        <authorList>
            <person name="Yang Y."/>
        </authorList>
    </citation>
    <scope>NUCLEOTIDE SEQUENCE [LARGE SCALE GENOMIC DNA]</scope>
    <source>
        <strain evidence="3 4">BIT-26</strain>
    </source>
</reference>
<comment type="similarity">
    <text evidence="1">Belongs to the myoviridae tail sheath protein family.</text>
</comment>
<evidence type="ECO:0000259" key="2">
    <source>
        <dbReference type="Pfam" id="PF17482"/>
    </source>
</evidence>
<dbReference type="Proteomes" id="UP000319523">
    <property type="component" value="Unassembled WGS sequence"/>
</dbReference>
<dbReference type="PIRSF" id="PIRSF007349">
    <property type="entry name" value="Tsp_L"/>
    <property type="match status" value="1"/>
</dbReference>
<name>A0A506V144_9GAMM</name>
<sequence>MTMDMTTIPNPIYKPGAYFAFNTTLASRALATNDQKLLIIGQRLADSATVDALTPVNVYSDDEAALYFGHGSQAHRMARAAIKANQYIQLTVVGLDDAEGAQAANTKLTISGKATNSGQVRLSVCGTFINVAVASGDTPDDIYKALATAVTADQSLPVTAQTGVIPPAGDDDPSTPILNFTAVNKGTCGNEIAMTVTSTASGLTLEMDPMSGGQGDPSLDAAFSAVFASGHTMILLPYTSDDALAKLSAHLDNVSGPLEQRGAVGVTGWNGTLASGTTLTSKVNAPRISCGWHAGSALPNGELAAIYGAVMASESDPARPLNTLTLPGLDITAQDNWPGRTEQENALMNGLTPFEVDGSVVRIVRAVSTYVKNAAGVTDRSLMDITIIRSLDYVRLACRTRYTQRFPREKLTDARLARIRSELLDVLYSLEQLEIVENVDALKDQLTVTRSLQDDTRAEATIPAAIVRGLHVFAAVIYLM</sequence>
<evidence type="ECO:0000313" key="3">
    <source>
        <dbReference type="EMBL" id="TPW39278.1"/>
    </source>
</evidence>
<dbReference type="EMBL" id="VHQI01000016">
    <property type="protein sequence ID" value="TPW39278.1"/>
    <property type="molecule type" value="Genomic_DNA"/>
</dbReference>
<accession>A0A506V144</accession>
<dbReference type="OrthoDB" id="5442644at2"/>
<evidence type="ECO:0000313" key="4">
    <source>
        <dbReference type="Proteomes" id="UP000319523"/>
    </source>
</evidence>
<dbReference type="InterPro" id="IPR020287">
    <property type="entry name" value="Tail_sheath_C"/>
</dbReference>
<keyword evidence="4" id="KW-1185">Reference proteome</keyword>
<gene>
    <name evidence="3" type="ORF">FKM52_19370</name>
</gene>
<protein>
    <submittedName>
        <fullName evidence="3">Phage tail protein</fullName>
    </submittedName>
</protein>
<proteinExistence type="inferred from homology"/>
<comment type="caution">
    <text evidence="3">The sequence shown here is derived from an EMBL/GenBank/DDBJ whole genome shotgun (WGS) entry which is preliminary data.</text>
</comment>
<dbReference type="AlphaFoldDB" id="A0A506V144"/>
<organism evidence="3 4">
    <name type="scientific">Mixta tenebrionis</name>
    <dbReference type="NCBI Taxonomy" id="2562439"/>
    <lineage>
        <taxon>Bacteria</taxon>
        <taxon>Pseudomonadati</taxon>
        <taxon>Pseudomonadota</taxon>
        <taxon>Gammaproteobacteria</taxon>
        <taxon>Enterobacterales</taxon>
        <taxon>Erwiniaceae</taxon>
        <taxon>Mixta</taxon>
    </lineage>
</organism>
<dbReference type="InterPro" id="IPR007067">
    <property type="entry name" value="Tail_sheath"/>
</dbReference>
<dbReference type="Pfam" id="PF17482">
    <property type="entry name" value="Phage_sheath_1C"/>
    <property type="match status" value="1"/>
</dbReference>